<keyword evidence="2" id="KW-0444">Lipid biosynthesis</keyword>
<dbReference type="InterPro" id="IPR049427">
    <property type="entry name" value="Acyl-ACP_TE_C"/>
</dbReference>
<feature type="domain" description="Acyl-ACP thioesterase-like C-terminal" evidence="9">
    <location>
        <begin position="154"/>
        <end position="214"/>
    </location>
</feature>
<evidence type="ECO:0000259" key="8">
    <source>
        <dbReference type="Pfam" id="PF01643"/>
    </source>
</evidence>
<dbReference type="PANTHER" id="PTHR31727">
    <property type="entry name" value="OLEOYL-ACYL CARRIER PROTEIN THIOESTERASE 1, CHLOROPLASTIC"/>
    <property type="match status" value="1"/>
</dbReference>
<reference evidence="10 11" key="1">
    <citation type="submission" date="2015-09" db="EMBL/GenBank/DDBJ databases">
        <authorList>
            <consortium name="Pathogen Informatics"/>
        </authorList>
    </citation>
    <scope>NUCLEOTIDE SEQUENCE [LARGE SCALE GENOMIC DNA]</scope>
    <source>
        <strain evidence="10 11">2789STDY5834841</strain>
    </source>
</reference>
<evidence type="ECO:0000313" key="10">
    <source>
        <dbReference type="EMBL" id="CUN48413.1"/>
    </source>
</evidence>
<dbReference type="AlphaFoldDB" id="A0A173X9S9"/>
<evidence type="ECO:0000256" key="4">
    <source>
        <dbReference type="ARBA" id="ARBA00022832"/>
    </source>
</evidence>
<dbReference type="CDD" id="cd00586">
    <property type="entry name" value="4HBT"/>
    <property type="match status" value="1"/>
</dbReference>
<dbReference type="Pfam" id="PF01643">
    <property type="entry name" value="Acyl-ACP_TE"/>
    <property type="match status" value="1"/>
</dbReference>
<evidence type="ECO:0000259" key="9">
    <source>
        <dbReference type="Pfam" id="PF20791"/>
    </source>
</evidence>
<keyword evidence="5" id="KW-0809">Transit peptide</keyword>
<dbReference type="InterPro" id="IPR029069">
    <property type="entry name" value="HotDog_dom_sf"/>
</dbReference>
<evidence type="ECO:0000256" key="6">
    <source>
        <dbReference type="ARBA" id="ARBA00023098"/>
    </source>
</evidence>
<dbReference type="InterPro" id="IPR002864">
    <property type="entry name" value="Acyl-ACP_thioesterase_NHD"/>
</dbReference>
<keyword evidence="4" id="KW-0276">Fatty acid metabolism</keyword>
<sequence length="243" mass="28422">MERAHKYEFEGKVRYSEIDHRATMTLPALINYFQDCSTFQSEQLGYGMDVLKKEKKAWVLAYWQVIVKRYPKLCERITVGTFASGFKGMFGNRNFYMKDESGEQIACANSIWVYMDVEKGKPVRVDKEQAEAYGIDEPLEMPYEDRKIEEAESYEEKAPFPVRKYHIDTNEHVNNCQYVQMALEVLPRDILVSQVRVDYKKSAVLGDKIFPETAQKKDRVIVRLCDEDRKPYAVIEFKTGCRS</sequence>
<protein>
    <submittedName>
        <fullName evidence="10">Acyl-ACP thioesterase</fullName>
    </submittedName>
</protein>
<evidence type="ECO:0000256" key="3">
    <source>
        <dbReference type="ARBA" id="ARBA00022801"/>
    </source>
</evidence>
<evidence type="ECO:0000256" key="1">
    <source>
        <dbReference type="ARBA" id="ARBA00006500"/>
    </source>
</evidence>
<dbReference type="RefSeq" id="WP_004844908.1">
    <property type="nucleotide sequence ID" value="NZ_AP028249.1"/>
</dbReference>
<dbReference type="GeneID" id="97328157"/>
<dbReference type="EMBL" id="CYZO01000001">
    <property type="protein sequence ID" value="CUN48413.1"/>
    <property type="molecule type" value="Genomic_DNA"/>
</dbReference>
<accession>A0A173X9S9</accession>
<comment type="similarity">
    <text evidence="1">Belongs to the acyl-ACP thioesterase family.</text>
</comment>
<evidence type="ECO:0000256" key="2">
    <source>
        <dbReference type="ARBA" id="ARBA00022516"/>
    </source>
</evidence>
<feature type="domain" description="Acyl-ACP thioesterase N-terminal hotdog" evidence="8">
    <location>
        <begin position="6"/>
        <end position="133"/>
    </location>
</feature>
<dbReference type="SUPFAM" id="SSF54637">
    <property type="entry name" value="Thioesterase/thiol ester dehydrase-isomerase"/>
    <property type="match status" value="2"/>
</dbReference>
<evidence type="ECO:0000256" key="7">
    <source>
        <dbReference type="ARBA" id="ARBA00023160"/>
    </source>
</evidence>
<organism evidence="10 11">
    <name type="scientific">[Ruminococcus] torques</name>
    <dbReference type="NCBI Taxonomy" id="33039"/>
    <lineage>
        <taxon>Bacteria</taxon>
        <taxon>Bacillati</taxon>
        <taxon>Bacillota</taxon>
        <taxon>Clostridia</taxon>
        <taxon>Lachnospirales</taxon>
        <taxon>Lachnospiraceae</taxon>
        <taxon>Mediterraneibacter</taxon>
    </lineage>
</organism>
<dbReference type="Gene3D" id="3.10.129.10">
    <property type="entry name" value="Hotdog Thioesterase"/>
    <property type="match status" value="1"/>
</dbReference>
<dbReference type="Proteomes" id="UP000095787">
    <property type="component" value="Unassembled WGS sequence"/>
</dbReference>
<evidence type="ECO:0000313" key="11">
    <source>
        <dbReference type="Proteomes" id="UP000095787"/>
    </source>
</evidence>
<dbReference type="PANTHER" id="PTHR31727:SF6">
    <property type="entry name" value="OLEOYL-ACYL CARRIER PROTEIN THIOESTERASE 1, CHLOROPLASTIC"/>
    <property type="match status" value="1"/>
</dbReference>
<evidence type="ECO:0000256" key="5">
    <source>
        <dbReference type="ARBA" id="ARBA00022946"/>
    </source>
</evidence>
<proteinExistence type="inferred from homology"/>
<dbReference type="GO" id="GO:0016297">
    <property type="term" value="F:fatty acyl-[ACP] hydrolase activity"/>
    <property type="evidence" value="ECO:0007669"/>
    <property type="project" value="InterPro"/>
</dbReference>
<keyword evidence="3" id="KW-0378">Hydrolase</keyword>
<keyword evidence="7" id="KW-0275">Fatty acid biosynthesis</keyword>
<keyword evidence="6" id="KW-0443">Lipid metabolism</keyword>
<dbReference type="GO" id="GO:0000036">
    <property type="term" value="F:acyl carrier activity"/>
    <property type="evidence" value="ECO:0007669"/>
    <property type="project" value="TreeGrafter"/>
</dbReference>
<gene>
    <name evidence="10" type="ORF">ERS852456_00012</name>
</gene>
<dbReference type="Pfam" id="PF20791">
    <property type="entry name" value="Acyl-ACP_TE_C"/>
    <property type="match status" value="1"/>
</dbReference>
<name>A0A173X9S9_9FIRM</name>
<dbReference type="InterPro" id="IPR045023">
    <property type="entry name" value="FATA/B"/>
</dbReference>